<dbReference type="NCBIfam" id="NF033611">
    <property type="entry name" value="SAVED"/>
    <property type="match status" value="1"/>
</dbReference>
<keyword evidence="3" id="KW-1185">Reference proteome</keyword>
<dbReference type="AlphaFoldDB" id="S9QSF0"/>
<dbReference type="EMBL" id="ANAH02000004">
    <property type="protein sequence ID" value="EPX64204.1"/>
    <property type="molecule type" value="Genomic_DNA"/>
</dbReference>
<gene>
    <name evidence="2" type="ORF">D187_005338</name>
</gene>
<comment type="caution">
    <text evidence="2">The sequence shown here is derived from an EMBL/GenBank/DDBJ whole genome shotgun (WGS) entry which is preliminary data.</text>
</comment>
<accession>S9QSF0</accession>
<protein>
    <recommendedName>
        <fullName evidence="1">SMODS-associated and fused to various effectors domain-containing protein</fullName>
    </recommendedName>
</protein>
<name>S9QSF0_CYSF2</name>
<evidence type="ECO:0000313" key="2">
    <source>
        <dbReference type="EMBL" id="EPX64204.1"/>
    </source>
</evidence>
<dbReference type="RefSeq" id="WP_002631042.1">
    <property type="nucleotide sequence ID" value="NZ_ANAH02000004.1"/>
</dbReference>
<reference evidence="2" key="1">
    <citation type="submission" date="2013-05" db="EMBL/GenBank/DDBJ databases">
        <title>Genome assembly of Cystobacter fuscus DSM 2262.</title>
        <authorList>
            <person name="Sharma G."/>
            <person name="Khatri I."/>
            <person name="Kaur C."/>
            <person name="Mayilraj S."/>
            <person name="Subramanian S."/>
        </authorList>
    </citation>
    <scope>NUCLEOTIDE SEQUENCE [LARGE SCALE GENOMIC DNA]</scope>
    <source>
        <strain evidence="2">DSM 2262</strain>
    </source>
</reference>
<proteinExistence type="predicted"/>
<evidence type="ECO:0000259" key="1">
    <source>
        <dbReference type="Pfam" id="PF18145"/>
    </source>
</evidence>
<organism evidence="2 3">
    <name type="scientific">Cystobacter fuscus (strain ATCC 25194 / DSM 2262 / NBRC 100088 / M29)</name>
    <dbReference type="NCBI Taxonomy" id="1242864"/>
    <lineage>
        <taxon>Bacteria</taxon>
        <taxon>Pseudomonadati</taxon>
        <taxon>Myxococcota</taxon>
        <taxon>Myxococcia</taxon>
        <taxon>Myxococcales</taxon>
        <taxon>Cystobacterineae</taxon>
        <taxon>Archangiaceae</taxon>
        <taxon>Cystobacter</taxon>
    </lineage>
</organism>
<dbReference type="Proteomes" id="UP000011682">
    <property type="component" value="Unassembled WGS sequence"/>
</dbReference>
<dbReference type="OrthoDB" id="583504at2"/>
<dbReference type="Pfam" id="PF18145">
    <property type="entry name" value="SAVED"/>
    <property type="match status" value="1"/>
</dbReference>
<dbReference type="eggNOG" id="COG1409">
    <property type="taxonomic scope" value="Bacteria"/>
</dbReference>
<sequence>MHETNDTPLSGLILLSQPEQLSITPKDMVDALPYAYKALPRMPFDLDVVELARQAIRTRDWGAAQRALEERVRRELVPLRDKHPDYRIIYFGSSPIPLTVHLGFLLETWQGVEVIPHHHARRLWGWSPEPARPPARLKPVRQLDYRDNSSGEAVIRVSTSHLVDPQATQRVVLKPLVDIDIELEHPAEDAFSSMEEMQEVAQVFRDTLDAIGDRFPGIQRVHLFASVQPGMALLLGAQISKTMHPAVQTYQYTRNAENEPYHVPAVLANGPSQPELQPLTEDEKVQAAKDREHLARALERMKGRAQMEQRSAAPNWLAGLLSKPGGHPGFASHWLGMPALHETPLLKTEVDLATHTVDDSFRYVHTLRVWQIDDHWLARLAKRHPDEVRRARALRMLVLHELAHRGPQMLTSKSSKEIGRFPKVLEEIDYHADVWAMLYEYALTEQQSPREVADPQEFFLELIRVATETMWAFDDDGQSPREFQIRRLNRYLIWYWQYLLLEHGAGQGRETTLDFVLSLLAQRPIIEMAGPTVFARHERVFFALDTARVGIPELALYHEGKLYRHGARYDFSIDELLDGVRMRDGMQIREVLRSAFEQTVR</sequence>
<evidence type="ECO:0000313" key="3">
    <source>
        <dbReference type="Proteomes" id="UP000011682"/>
    </source>
</evidence>
<feature type="domain" description="SMODS-associated and fused to various effectors" evidence="1">
    <location>
        <begin position="70"/>
        <end position="259"/>
    </location>
</feature>
<dbReference type="InterPro" id="IPR040836">
    <property type="entry name" value="SAVED"/>
</dbReference>